<sequence length="318" mass="33958">LLAKALAAGKFTVTQPELTKVASRFLTANGQDSMEAWRTTVLGVFHGDLKEITRAASLFAKLSPNKALAHALYKVAAEEGYQNAAYHYAVLLGTGTLQMAGGRAAGAQIIKELAQAGHPPSLMLLAETRVARGDASGARKLLENAASKGVAAAAFKLGSLLRDGKLGENQTAEAAIEWFEKAAKLGSPEGLFMVGTVHAGKEEFALALDYFERAAALGNVEAQYNVGLYYLQGTGCDKNAELAVEYWTMAAAERFPIAMLNLAKLLMEGKEVARDRKQARRLLEAAVEATDKDGFIRDEATALMERMGQGSGSRCNVM</sequence>
<protein>
    <submittedName>
        <fullName evidence="1">Uncharacterized protein</fullName>
    </submittedName>
</protein>
<accession>A0ACC1IXF9</accession>
<proteinExistence type="predicted"/>
<comment type="caution">
    <text evidence="1">The sequence shown here is derived from an EMBL/GenBank/DDBJ whole genome shotgun (WGS) entry which is preliminary data.</text>
</comment>
<gene>
    <name evidence="1" type="ORF">FBU59_007281</name>
</gene>
<evidence type="ECO:0000313" key="1">
    <source>
        <dbReference type="EMBL" id="KAJ1926820.1"/>
    </source>
</evidence>
<organism evidence="1 2">
    <name type="scientific">Linderina macrospora</name>
    <dbReference type="NCBI Taxonomy" id="4868"/>
    <lineage>
        <taxon>Eukaryota</taxon>
        <taxon>Fungi</taxon>
        <taxon>Fungi incertae sedis</taxon>
        <taxon>Zoopagomycota</taxon>
        <taxon>Kickxellomycotina</taxon>
        <taxon>Kickxellomycetes</taxon>
        <taxon>Kickxellales</taxon>
        <taxon>Kickxellaceae</taxon>
        <taxon>Linderina</taxon>
    </lineage>
</organism>
<dbReference type="EMBL" id="JANBPW010006888">
    <property type="protein sequence ID" value="KAJ1926820.1"/>
    <property type="molecule type" value="Genomic_DNA"/>
</dbReference>
<evidence type="ECO:0000313" key="2">
    <source>
        <dbReference type="Proteomes" id="UP001150603"/>
    </source>
</evidence>
<feature type="non-terminal residue" evidence="1">
    <location>
        <position position="1"/>
    </location>
</feature>
<name>A0ACC1IXF9_9FUNG</name>
<keyword evidence="2" id="KW-1185">Reference proteome</keyword>
<reference evidence="1" key="1">
    <citation type="submission" date="2022-07" db="EMBL/GenBank/DDBJ databases">
        <title>Phylogenomic reconstructions and comparative analyses of Kickxellomycotina fungi.</title>
        <authorList>
            <person name="Reynolds N.K."/>
            <person name="Stajich J.E."/>
            <person name="Barry K."/>
            <person name="Grigoriev I.V."/>
            <person name="Crous P."/>
            <person name="Smith M.E."/>
        </authorList>
    </citation>
    <scope>NUCLEOTIDE SEQUENCE</scope>
    <source>
        <strain evidence="1">NRRL 5244</strain>
    </source>
</reference>
<dbReference type="Proteomes" id="UP001150603">
    <property type="component" value="Unassembled WGS sequence"/>
</dbReference>